<dbReference type="SUPFAM" id="SSF48264">
    <property type="entry name" value="Cytochrome P450"/>
    <property type="match status" value="1"/>
</dbReference>
<evidence type="ECO:0000313" key="6">
    <source>
        <dbReference type="EMBL" id="KAK9119877.1"/>
    </source>
</evidence>
<protein>
    <recommendedName>
        <fullName evidence="8">Cytochrome P450</fullName>
    </recommendedName>
</protein>
<dbReference type="GO" id="GO:0016705">
    <property type="term" value="F:oxidoreductase activity, acting on paired donors, with incorporation or reduction of molecular oxygen"/>
    <property type="evidence" value="ECO:0007669"/>
    <property type="project" value="InterPro"/>
</dbReference>
<feature type="transmembrane region" description="Helical" evidence="5">
    <location>
        <begin position="6"/>
        <end position="24"/>
    </location>
</feature>
<dbReference type="EMBL" id="JBBNAG010000007">
    <property type="protein sequence ID" value="KAK9119877.1"/>
    <property type="molecule type" value="Genomic_DNA"/>
</dbReference>
<dbReference type="Proteomes" id="UP001419268">
    <property type="component" value="Unassembled WGS sequence"/>
</dbReference>
<evidence type="ECO:0000256" key="3">
    <source>
        <dbReference type="ARBA" id="ARBA00023004"/>
    </source>
</evidence>
<organism evidence="6 7">
    <name type="scientific">Stephania cephalantha</name>
    <dbReference type="NCBI Taxonomy" id="152367"/>
    <lineage>
        <taxon>Eukaryota</taxon>
        <taxon>Viridiplantae</taxon>
        <taxon>Streptophyta</taxon>
        <taxon>Embryophyta</taxon>
        <taxon>Tracheophyta</taxon>
        <taxon>Spermatophyta</taxon>
        <taxon>Magnoliopsida</taxon>
        <taxon>Ranunculales</taxon>
        <taxon>Menispermaceae</taxon>
        <taxon>Menispermoideae</taxon>
        <taxon>Cissampelideae</taxon>
        <taxon>Stephania</taxon>
    </lineage>
</organism>
<feature type="transmembrane region" description="Helical" evidence="5">
    <location>
        <begin position="64"/>
        <end position="86"/>
    </location>
</feature>
<dbReference type="CDD" id="cd11072">
    <property type="entry name" value="CYP71-like"/>
    <property type="match status" value="1"/>
</dbReference>
<evidence type="ECO:0008006" key="8">
    <source>
        <dbReference type="Google" id="ProtNLM"/>
    </source>
</evidence>
<evidence type="ECO:0000256" key="4">
    <source>
        <dbReference type="RuleBase" id="RU000461"/>
    </source>
</evidence>
<keyword evidence="5" id="KW-0812">Transmembrane</keyword>
<dbReference type="InterPro" id="IPR001128">
    <property type="entry name" value="Cyt_P450"/>
</dbReference>
<gene>
    <name evidence="6" type="ORF">Scep_017970</name>
</gene>
<keyword evidence="5" id="KW-0472">Membrane</keyword>
<comment type="similarity">
    <text evidence="1 4">Belongs to the cytochrome P450 family.</text>
</comment>
<dbReference type="PRINTS" id="PR00385">
    <property type="entry name" value="P450"/>
</dbReference>
<sequence length="458" mass="52006">MTMDLIPLSVVVIVFSLYFLQRLIRSRSKQSNLPPSPPTLPLIGNIHQLGGLLHRSFRDLSKKYGPIILVHFGPVPIVVVSSPAIAEQIMKTHDLVFANRPMMTSTKIILYGCVDVGFAPYSEKWKQLRKICITELLSVKRVKTFKRVREEEVACMVESIHGSSSLLGIPIDVAAMLHDLSNDILCRCVFGRKYKGDDGDKRSADIAKRLTTKSLPMSFSDLFSSLGWLDTLTGVIGRLKKTAREFDQFLDQIIEERIARRTRHDTTDDEKDFVDLLLRIHQEEDGNLTRDNVKALILDMFFAGVDTSAITAEWAMSELIKNPKIMEKAQEEVRRVVREKGKHKVDEEDIQEMDYLKDPDLWSSAEEFIPDRFMTENLDFNGQDLKFLPFGAGRRICPGIPFGLAVVELNLANLLFWFDWELPGGADKEGLDMTEALGIEHSRKFPLQLVPIPHVNQI</sequence>
<dbReference type="PRINTS" id="PR00463">
    <property type="entry name" value="EP450I"/>
</dbReference>
<dbReference type="PANTHER" id="PTHR47955:SF15">
    <property type="entry name" value="CYTOCHROME P450 71A2-LIKE"/>
    <property type="match status" value="1"/>
</dbReference>
<accession>A0AAP0IQJ1</accession>
<proteinExistence type="inferred from homology"/>
<evidence type="ECO:0000256" key="2">
    <source>
        <dbReference type="ARBA" id="ARBA00022723"/>
    </source>
</evidence>
<dbReference type="PANTHER" id="PTHR47955">
    <property type="entry name" value="CYTOCHROME P450 FAMILY 71 PROTEIN"/>
    <property type="match status" value="1"/>
</dbReference>
<evidence type="ECO:0000256" key="5">
    <source>
        <dbReference type="SAM" id="Phobius"/>
    </source>
</evidence>
<dbReference type="PROSITE" id="PS00086">
    <property type="entry name" value="CYTOCHROME_P450"/>
    <property type="match status" value="1"/>
</dbReference>
<dbReference type="GO" id="GO:0044550">
    <property type="term" value="P:secondary metabolite biosynthetic process"/>
    <property type="evidence" value="ECO:0007669"/>
    <property type="project" value="UniProtKB-ARBA"/>
</dbReference>
<dbReference type="GO" id="GO:0004497">
    <property type="term" value="F:monooxygenase activity"/>
    <property type="evidence" value="ECO:0007669"/>
    <property type="project" value="UniProtKB-KW"/>
</dbReference>
<keyword evidence="7" id="KW-1185">Reference proteome</keyword>
<dbReference type="Gene3D" id="1.10.630.10">
    <property type="entry name" value="Cytochrome P450"/>
    <property type="match status" value="2"/>
</dbReference>
<dbReference type="GO" id="GO:0020037">
    <property type="term" value="F:heme binding"/>
    <property type="evidence" value="ECO:0007669"/>
    <property type="project" value="InterPro"/>
</dbReference>
<dbReference type="Pfam" id="PF00067">
    <property type="entry name" value="p450"/>
    <property type="match status" value="1"/>
</dbReference>
<dbReference type="GO" id="GO:0005506">
    <property type="term" value="F:iron ion binding"/>
    <property type="evidence" value="ECO:0007669"/>
    <property type="project" value="InterPro"/>
</dbReference>
<keyword evidence="2 4" id="KW-0479">Metal-binding</keyword>
<evidence type="ECO:0000313" key="7">
    <source>
        <dbReference type="Proteomes" id="UP001419268"/>
    </source>
</evidence>
<evidence type="ECO:0000256" key="1">
    <source>
        <dbReference type="ARBA" id="ARBA00010617"/>
    </source>
</evidence>
<dbReference type="InterPro" id="IPR036396">
    <property type="entry name" value="Cyt_P450_sf"/>
</dbReference>
<dbReference type="InterPro" id="IPR002401">
    <property type="entry name" value="Cyt_P450_E_grp-I"/>
</dbReference>
<reference evidence="6 7" key="1">
    <citation type="submission" date="2024-01" db="EMBL/GenBank/DDBJ databases">
        <title>Genome assemblies of Stephania.</title>
        <authorList>
            <person name="Yang L."/>
        </authorList>
    </citation>
    <scope>NUCLEOTIDE SEQUENCE [LARGE SCALE GENOMIC DNA]</scope>
    <source>
        <strain evidence="6">JXDWG</strain>
        <tissue evidence="6">Leaf</tissue>
    </source>
</reference>
<comment type="caution">
    <text evidence="6">The sequence shown here is derived from an EMBL/GenBank/DDBJ whole genome shotgun (WGS) entry which is preliminary data.</text>
</comment>
<dbReference type="InterPro" id="IPR017972">
    <property type="entry name" value="Cyt_P450_CS"/>
</dbReference>
<keyword evidence="4" id="KW-0349">Heme</keyword>
<keyword evidence="5" id="KW-1133">Transmembrane helix</keyword>
<keyword evidence="4" id="KW-0560">Oxidoreductase</keyword>
<dbReference type="AlphaFoldDB" id="A0AAP0IQJ1"/>
<keyword evidence="4" id="KW-0503">Monooxygenase</keyword>
<keyword evidence="3 4" id="KW-0408">Iron</keyword>
<name>A0AAP0IQJ1_9MAGN</name>